<evidence type="ECO:0000259" key="5">
    <source>
        <dbReference type="PROSITE" id="PS50126"/>
    </source>
</evidence>
<keyword evidence="3 4" id="KW-0804">Transcription</keyword>
<proteinExistence type="inferred from homology"/>
<dbReference type="EC" id="2.7.7.6" evidence="4"/>
<dbReference type="EMBL" id="CP058998">
    <property type="protein sequence ID" value="QLJ52328.1"/>
    <property type="molecule type" value="Genomic_DNA"/>
</dbReference>
<dbReference type="GO" id="GO:0003677">
    <property type="term" value="F:DNA binding"/>
    <property type="evidence" value="ECO:0007669"/>
    <property type="project" value="InterPro"/>
</dbReference>
<dbReference type="InterPro" id="IPR004519">
    <property type="entry name" value="RNAP_E/RPC8"/>
</dbReference>
<dbReference type="GO" id="GO:0003899">
    <property type="term" value="F:DNA-directed RNA polymerase activity"/>
    <property type="evidence" value="ECO:0007669"/>
    <property type="project" value="UniProtKB-UniRule"/>
</dbReference>
<keyword evidence="2 4" id="KW-0240">DNA-directed RNA polymerase</keyword>
<dbReference type="InterPro" id="IPR046399">
    <property type="entry name" value="RNApol_Rpo7"/>
</dbReference>
<reference evidence="7" key="1">
    <citation type="submission" date="2020-07" db="EMBL/GenBank/DDBJ databases">
        <title>Metabolic diversity and evolutionary history of the archaeal phylum ###Micrarchaeota### uncovered from a freshwater lake metagenome.</title>
        <authorList>
            <person name="Kadnikov V.V."/>
            <person name="Savvichev A.S."/>
            <person name="Mardanov A.V."/>
            <person name="Beletsky A.V."/>
            <person name="Chupakov A.V."/>
            <person name="Kokryatskaya N.M."/>
            <person name="Pimenov N.V."/>
            <person name="Ravin N.V."/>
        </authorList>
    </citation>
    <scope>NUCLEOTIDE SEQUENCE [LARGE SCALE GENOMIC DNA]</scope>
</reference>
<dbReference type="PROSITE" id="PS50126">
    <property type="entry name" value="S1"/>
    <property type="match status" value="1"/>
</dbReference>
<comment type="domain">
    <text evidence="4">Forms 2 domains with an elongated structure; Rpo4 packs into the hinge region between the 2 domains.</text>
</comment>
<dbReference type="Pfam" id="PF00575">
    <property type="entry name" value="S1"/>
    <property type="match status" value="1"/>
</dbReference>
<comment type="similarity">
    <text evidence="1 4">Belongs to the eukaryotic RPB7/RPC8 RNA polymerase subunit family.</text>
</comment>
<dbReference type="SUPFAM" id="SSF50249">
    <property type="entry name" value="Nucleic acid-binding proteins"/>
    <property type="match status" value="1"/>
</dbReference>
<dbReference type="GO" id="GO:0006352">
    <property type="term" value="P:DNA-templated transcription initiation"/>
    <property type="evidence" value="ECO:0007669"/>
    <property type="project" value="InterPro"/>
</dbReference>
<evidence type="ECO:0000256" key="4">
    <source>
        <dbReference type="HAMAP-Rule" id="MF_00865"/>
    </source>
</evidence>
<organism evidence="6 7">
    <name type="scientific">Fermentimicrarchaeum limneticum</name>
    <dbReference type="NCBI Taxonomy" id="2795018"/>
    <lineage>
        <taxon>Archaea</taxon>
        <taxon>Candidatus Micrarchaeota</taxon>
        <taxon>Candidatus Fermentimicrarchaeales</taxon>
        <taxon>Candidatus Fermentimicrarchaeaceae</taxon>
        <taxon>Candidatus Fermentimicrarchaeum</taxon>
    </lineage>
</organism>
<evidence type="ECO:0000313" key="6">
    <source>
        <dbReference type="EMBL" id="QLJ52328.1"/>
    </source>
</evidence>
<dbReference type="Proteomes" id="UP000510821">
    <property type="component" value="Chromosome"/>
</dbReference>
<sequence>MYNITTVRNTVRVEPKYFSAKLEEAIRQIVRERYERKVDKDFGIVLCVWNPREISRGRVIPGDGASYHDVTFDILAYKPELNEVFEGEVTEIVEFGAFVRMGPIDGLVHLSQITNDFLSYDKKIPAFIGRESKKVIRKGDDVLAKISTVSMKNSIPETKIGLTMRPEGLGKLDWIREEPAPKKKG</sequence>
<dbReference type="CDD" id="cd04460">
    <property type="entry name" value="S1_RpoE"/>
    <property type="match status" value="1"/>
</dbReference>
<dbReference type="InterPro" id="IPR012340">
    <property type="entry name" value="NA-bd_OB-fold"/>
</dbReference>
<dbReference type="Gene3D" id="3.30.1490.120">
    <property type="entry name" value="RNA polymerase Rpb7-like, N-terminal domain"/>
    <property type="match status" value="1"/>
</dbReference>
<dbReference type="GO" id="GO:0005737">
    <property type="term" value="C:cytoplasm"/>
    <property type="evidence" value="ECO:0007669"/>
    <property type="project" value="UniProtKB-SubCell"/>
</dbReference>
<evidence type="ECO:0000256" key="1">
    <source>
        <dbReference type="ARBA" id="ARBA00009307"/>
    </source>
</evidence>
<dbReference type="HAMAP" id="MF_00865">
    <property type="entry name" value="RNApol_arch_Rpo7"/>
    <property type="match status" value="1"/>
</dbReference>
<evidence type="ECO:0000256" key="2">
    <source>
        <dbReference type="ARBA" id="ARBA00022478"/>
    </source>
</evidence>
<dbReference type="Pfam" id="PF03876">
    <property type="entry name" value="SHS2_Rpb7-N"/>
    <property type="match status" value="1"/>
</dbReference>
<dbReference type="InterPro" id="IPR005576">
    <property type="entry name" value="Rpb7-like_N"/>
</dbReference>
<dbReference type="SUPFAM" id="SSF88798">
    <property type="entry name" value="N-terminal, heterodimerisation domain of RBP7 (RpoE)"/>
    <property type="match status" value="1"/>
</dbReference>
<accession>A0A7D5XL49</accession>
<dbReference type="InterPro" id="IPR045113">
    <property type="entry name" value="Rpb7-like"/>
</dbReference>
<dbReference type="PANTHER" id="PTHR12709:SF4">
    <property type="entry name" value="DNA-DIRECTED RNA POLYMERASE II SUBUNIT RPB7"/>
    <property type="match status" value="1"/>
</dbReference>
<dbReference type="Gene3D" id="2.40.50.140">
    <property type="entry name" value="Nucleic acid-binding proteins"/>
    <property type="match status" value="1"/>
</dbReference>
<evidence type="ECO:0000256" key="3">
    <source>
        <dbReference type="ARBA" id="ARBA00023163"/>
    </source>
</evidence>
<dbReference type="CDD" id="cd04331">
    <property type="entry name" value="RNAP_E_N"/>
    <property type="match status" value="1"/>
</dbReference>
<dbReference type="GO" id="GO:0000428">
    <property type="term" value="C:DNA-directed RNA polymerase complex"/>
    <property type="evidence" value="ECO:0007669"/>
    <property type="project" value="UniProtKB-KW"/>
</dbReference>
<dbReference type="NCBIfam" id="TIGR00448">
    <property type="entry name" value="rpoE"/>
    <property type="match status" value="1"/>
</dbReference>
<comment type="function">
    <text evidence="4">DNA-dependent RNA polymerase (RNAP) catalyzes the transcription of DNA into RNA using the four ribonucleoside triphosphates as substrates.</text>
</comment>
<keyword evidence="4 6" id="KW-0548">Nucleotidyltransferase</keyword>
<keyword evidence="4" id="KW-0963">Cytoplasm</keyword>
<dbReference type="SMART" id="SM00316">
    <property type="entry name" value="S1"/>
    <property type="match status" value="1"/>
</dbReference>
<dbReference type="PANTHER" id="PTHR12709">
    <property type="entry name" value="DNA-DIRECTED RNA POLYMERASE II, III"/>
    <property type="match status" value="1"/>
</dbReference>
<dbReference type="AlphaFoldDB" id="A0A7D5XL49"/>
<dbReference type="NCBIfam" id="NF006333">
    <property type="entry name" value="PRK08563.1"/>
    <property type="match status" value="1"/>
</dbReference>
<dbReference type="KEGG" id="flt:Sv326_0153"/>
<evidence type="ECO:0000313" key="7">
    <source>
        <dbReference type="Proteomes" id="UP000510821"/>
    </source>
</evidence>
<dbReference type="InterPro" id="IPR036898">
    <property type="entry name" value="RNA_pol_Rpb7-like_N_sf"/>
</dbReference>
<comment type="subcellular location">
    <subcellularLocation>
        <location evidence="4">Cytoplasm</location>
    </subcellularLocation>
</comment>
<comment type="subunit">
    <text evidence="4">Part of the RNA polymerase complex. Forms a stalk with Rpo4 that extends from the main structure.</text>
</comment>
<gene>
    <name evidence="4" type="primary">rpo7</name>
    <name evidence="4" type="synonym">rpoE</name>
    <name evidence="6" type="ORF">Sv326_0153</name>
</gene>
<protein>
    <recommendedName>
        <fullName evidence="4">DNA-directed RNA polymerase subunit Rpo7</fullName>
        <ecNumber evidence="4">2.7.7.6</ecNumber>
    </recommendedName>
    <alternativeName>
        <fullName evidence="4">DNA-directed RNA polymerase subunit E</fullName>
    </alternativeName>
</protein>
<feature type="domain" description="S1 motif" evidence="5">
    <location>
        <begin position="82"/>
        <end position="165"/>
    </location>
</feature>
<name>A0A7D5XL49_FERL1</name>
<keyword evidence="4 6" id="KW-0808">Transferase</keyword>
<comment type="catalytic activity">
    <reaction evidence="4">
        <text>RNA(n) + a ribonucleoside 5'-triphosphate = RNA(n+1) + diphosphate</text>
        <dbReference type="Rhea" id="RHEA:21248"/>
        <dbReference type="Rhea" id="RHEA-COMP:14527"/>
        <dbReference type="Rhea" id="RHEA-COMP:17342"/>
        <dbReference type="ChEBI" id="CHEBI:33019"/>
        <dbReference type="ChEBI" id="CHEBI:61557"/>
        <dbReference type="ChEBI" id="CHEBI:140395"/>
        <dbReference type="EC" id="2.7.7.6"/>
    </reaction>
</comment>
<dbReference type="InterPro" id="IPR003029">
    <property type="entry name" value="S1_domain"/>
</dbReference>